<dbReference type="RefSeq" id="WP_345670845.1">
    <property type="nucleotide sequence ID" value="NZ_BAABKC010000087.1"/>
</dbReference>
<dbReference type="EC" id="2.1.1.-" evidence="8"/>
<evidence type="ECO:0000256" key="2">
    <source>
        <dbReference type="ARBA" id="ARBA00022603"/>
    </source>
</evidence>
<gene>
    <name evidence="10" type="ORF">GCM10023336_55990</name>
</gene>
<keyword evidence="5" id="KW-0680">Restriction system</keyword>
<feature type="domain" description="DNA methylase N-4/N-6" evidence="9">
    <location>
        <begin position="300"/>
        <end position="330"/>
    </location>
</feature>
<feature type="domain" description="DNA methylase N-4/N-6" evidence="9">
    <location>
        <begin position="19"/>
        <end position="184"/>
    </location>
</feature>
<dbReference type="Pfam" id="PF01555">
    <property type="entry name" value="N6_N4_Mtase"/>
    <property type="match status" value="2"/>
</dbReference>
<evidence type="ECO:0000313" key="11">
    <source>
        <dbReference type="Proteomes" id="UP001500124"/>
    </source>
</evidence>
<protein>
    <recommendedName>
        <fullName evidence="8">Methyltransferase</fullName>
        <ecNumber evidence="8">2.1.1.-</ecNumber>
    </recommendedName>
</protein>
<evidence type="ECO:0000256" key="4">
    <source>
        <dbReference type="ARBA" id="ARBA00022691"/>
    </source>
</evidence>
<dbReference type="InterPro" id="IPR017985">
    <property type="entry name" value="MeTrfase_CN4_CS"/>
</dbReference>
<evidence type="ECO:0000256" key="7">
    <source>
        <dbReference type="ARBA" id="ARBA00049120"/>
    </source>
</evidence>
<dbReference type="InterPro" id="IPR029063">
    <property type="entry name" value="SAM-dependent_MTases_sf"/>
</dbReference>
<proteinExistence type="inferred from homology"/>
<dbReference type="Proteomes" id="UP001500124">
    <property type="component" value="Unassembled WGS sequence"/>
</dbReference>
<keyword evidence="2" id="KW-0489">Methyltransferase</keyword>
<comment type="caution">
    <text evidence="10">The sequence shown here is derived from an EMBL/GenBank/DDBJ whole genome shotgun (WGS) entry which is preliminary data.</text>
</comment>
<evidence type="ECO:0000256" key="1">
    <source>
        <dbReference type="ARBA" id="ARBA00010203"/>
    </source>
</evidence>
<dbReference type="PROSITE" id="PS00093">
    <property type="entry name" value="N4_MTASE"/>
    <property type="match status" value="1"/>
</dbReference>
<organism evidence="10 11">
    <name type="scientific">Streptomyces similanensis</name>
    <dbReference type="NCBI Taxonomy" id="1274988"/>
    <lineage>
        <taxon>Bacteria</taxon>
        <taxon>Bacillati</taxon>
        <taxon>Actinomycetota</taxon>
        <taxon>Actinomycetes</taxon>
        <taxon>Kitasatosporales</taxon>
        <taxon>Streptomycetaceae</taxon>
        <taxon>Streptomyces</taxon>
    </lineage>
</organism>
<comment type="catalytic activity">
    <reaction evidence="7">
        <text>a 2'-deoxycytidine in DNA + S-adenosyl-L-methionine = an N(4)-methyl-2'-deoxycytidine in DNA + S-adenosyl-L-homocysteine + H(+)</text>
        <dbReference type="Rhea" id="RHEA:16857"/>
        <dbReference type="Rhea" id="RHEA-COMP:11369"/>
        <dbReference type="Rhea" id="RHEA-COMP:13674"/>
        <dbReference type="ChEBI" id="CHEBI:15378"/>
        <dbReference type="ChEBI" id="CHEBI:57856"/>
        <dbReference type="ChEBI" id="CHEBI:59789"/>
        <dbReference type="ChEBI" id="CHEBI:85452"/>
        <dbReference type="ChEBI" id="CHEBI:137933"/>
        <dbReference type="EC" id="2.1.1.113"/>
    </reaction>
</comment>
<keyword evidence="11" id="KW-1185">Reference proteome</keyword>
<dbReference type="SUPFAM" id="SSF53335">
    <property type="entry name" value="S-adenosyl-L-methionine-dependent methyltransferases"/>
    <property type="match status" value="2"/>
</dbReference>
<keyword evidence="3" id="KW-0808">Transferase</keyword>
<evidence type="ECO:0000256" key="8">
    <source>
        <dbReference type="RuleBase" id="RU362026"/>
    </source>
</evidence>
<dbReference type="EMBL" id="BAABKC010000087">
    <property type="protein sequence ID" value="GAA5070664.1"/>
    <property type="molecule type" value="Genomic_DNA"/>
</dbReference>
<evidence type="ECO:0000313" key="10">
    <source>
        <dbReference type="EMBL" id="GAA5070664.1"/>
    </source>
</evidence>
<comment type="similarity">
    <text evidence="1">Belongs to the N(4)/N(6)-methyltransferase family. N(4) subfamily.</text>
</comment>
<keyword evidence="6" id="KW-0238">DNA-binding</keyword>
<evidence type="ECO:0000256" key="5">
    <source>
        <dbReference type="ARBA" id="ARBA00022747"/>
    </source>
</evidence>
<keyword evidence="4" id="KW-0949">S-adenosyl-L-methionine</keyword>
<name>A0ABP9L456_9ACTN</name>
<dbReference type="InterPro" id="IPR001091">
    <property type="entry name" value="RM_Methyltransferase"/>
</dbReference>
<dbReference type="PRINTS" id="PR00508">
    <property type="entry name" value="S21N4MTFRASE"/>
</dbReference>
<accession>A0ABP9L456</accession>
<dbReference type="Gene3D" id="3.40.50.150">
    <property type="entry name" value="Vaccinia Virus protein VP39"/>
    <property type="match status" value="2"/>
</dbReference>
<evidence type="ECO:0000256" key="6">
    <source>
        <dbReference type="ARBA" id="ARBA00023125"/>
    </source>
</evidence>
<dbReference type="InterPro" id="IPR002941">
    <property type="entry name" value="DNA_methylase_N4/N6"/>
</dbReference>
<sequence>MSTVLTADARRLPLRASTVDLVVTSPPYWKKRDYGSANQLGQEATPAAYVAALMDCLTEWRRVLTPTGSVMLNVGDGYSRRSLAGIPARVEAAATDAGWLVRNRIIWTKSRGVPDPARDRLANRHEYVLHLTRRRYYYDLHGYAEEYGRGANPGDVWHIEPTRGASAHLAPFPVELARRAVMLGCPRRVCTVCGSPSQRLLGRATKLDPARPQARRAMQLAEEAGLGPAHIAAIQATGLSDAGKAMQVQTGTGRNSAHVQHLAAEAKKALGGYFREFTMARRITLGWSDCGHEAMRPGRVLDPFAGTGTTGVAAVEQGLDYVGADLNLEHHGNLDALASQLPLST</sequence>
<evidence type="ECO:0000259" key="9">
    <source>
        <dbReference type="Pfam" id="PF01555"/>
    </source>
</evidence>
<evidence type="ECO:0000256" key="3">
    <source>
        <dbReference type="ARBA" id="ARBA00022679"/>
    </source>
</evidence>
<reference evidence="11" key="1">
    <citation type="journal article" date="2019" name="Int. J. Syst. Evol. Microbiol.">
        <title>The Global Catalogue of Microorganisms (GCM) 10K type strain sequencing project: providing services to taxonomists for standard genome sequencing and annotation.</title>
        <authorList>
            <consortium name="The Broad Institute Genomics Platform"/>
            <consortium name="The Broad Institute Genome Sequencing Center for Infectious Disease"/>
            <person name="Wu L."/>
            <person name="Ma J."/>
        </authorList>
    </citation>
    <scope>NUCLEOTIDE SEQUENCE [LARGE SCALE GENOMIC DNA]</scope>
    <source>
        <strain evidence="11">JCM 18410</strain>
    </source>
</reference>